<evidence type="ECO:0000256" key="2">
    <source>
        <dbReference type="SAM" id="MobiDB-lite"/>
    </source>
</evidence>
<sequence length="419" mass="45922">MQYGARLSLLTLTLVLVMPGFADEADSLAQRLERMERLLDQQQRQLERQAATIAAQERRLQQQRRALDSLNRQALPATALEDRRGAGPAAAAPAVQAASAPPAQPVGTAPPASVSEPPEVRAIPELGGVLTPRGQLILEPGLQFSNSQINRLTFIGVEILEAFQIGLLEAVDVDRDYLAVSLTGRYGLTDRLELEAKLPYVYRKDRRVATIPDVEGEAFSRTLDGDSIGDLELALHYQLDWRWPGNMYYVGNLRYKSVTGRGPFDVNRNGDGIETELATGSGFHALEPSLTLLYPSDPAVFFANLGYLWHIEDDVNKTFGQQTIGKVDPGDAVRLSFGMGYAINPRASFTLGYKHDFIQETDTEINGVKLSTSSLDVGAMLLGYGFQLTERAAVNLNLELGVTADAPDVVMTLRLPYTF</sequence>
<dbReference type="KEGG" id="ttc:FOKN1_1905"/>
<evidence type="ECO:0008006" key="6">
    <source>
        <dbReference type="Google" id="ProtNLM"/>
    </source>
</evidence>
<feature type="compositionally biased region" description="Low complexity" evidence="2">
    <location>
        <begin position="86"/>
        <end position="101"/>
    </location>
</feature>
<dbReference type="RefSeq" id="WP_096366397.1">
    <property type="nucleotide sequence ID" value="NZ_AP018052.1"/>
</dbReference>
<evidence type="ECO:0000313" key="4">
    <source>
        <dbReference type="EMBL" id="BAZ94287.1"/>
    </source>
</evidence>
<evidence type="ECO:0000256" key="1">
    <source>
        <dbReference type="SAM" id="Coils"/>
    </source>
</evidence>
<dbReference type="OrthoDB" id="5297564at2"/>
<reference evidence="4 5" key="1">
    <citation type="submission" date="2017-05" db="EMBL/GenBank/DDBJ databases">
        <title>Thiocyanate degradation by Thiohalobacter thiocyanaticus FOKN1.</title>
        <authorList>
            <person name="Oshiki M."/>
            <person name="Fukushima T."/>
            <person name="Kawano S."/>
            <person name="Nakagawa J."/>
        </authorList>
    </citation>
    <scope>NUCLEOTIDE SEQUENCE [LARGE SCALE GENOMIC DNA]</scope>
    <source>
        <strain evidence="4 5">FOKN1</strain>
    </source>
</reference>
<dbReference type="Pfam" id="PF13557">
    <property type="entry name" value="Phenol_MetA_deg"/>
    <property type="match status" value="1"/>
</dbReference>
<feature type="coiled-coil region" evidence="1">
    <location>
        <begin position="25"/>
        <end position="73"/>
    </location>
</feature>
<keyword evidence="3" id="KW-0732">Signal</keyword>
<keyword evidence="1" id="KW-0175">Coiled coil</keyword>
<gene>
    <name evidence="4" type="ORF">FOKN1_1905</name>
</gene>
<organism evidence="4 5">
    <name type="scientific">Thiohalobacter thiocyanaticus</name>
    <dbReference type="NCBI Taxonomy" id="585455"/>
    <lineage>
        <taxon>Bacteria</taxon>
        <taxon>Pseudomonadati</taxon>
        <taxon>Pseudomonadota</taxon>
        <taxon>Gammaproteobacteria</taxon>
        <taxon>Thiohalobacterales</taxon>
        <taxon>Thiohalobacteraceae</taxon>
        <taxon>Thiohalobacter</taxon>
    </lineage>
</organism>
<keyword evidence="5" id="KW-1185">Reference proteome</keyword>
<dbReference type="Proteomes" id="UP000218765">
    <property type="component" value="Chromosome"/>
</dbReference>
<name>A0A1Z4VRM6_9GAMM</name>
<accession>A0A1Z4VRM6</accession>
<dbReference type="EMBL" id="AP018052">
    <property type="protein sequence ID" value="BAZ94287.1"/>
    <property type="molecule type" value="Genomic_DNA"/>
</dbReference>
<feature type="region of interest" description="Disordered" evidence="2">
    <location>
        <begin position="79"/>
        <end position="118"/>
    </location>
</feature>
<feature type="signal peptide" evidence="3">
    <location>
        <begin position="1"/>
        <end position="22"/>
    </location>
</feature>
<evidence type="ECO:0000256" key="3">
    <source>
        <dbReference type="SAM" id="SignalP"/>
    </source>
</evidence>
<dbReference type="AlphaFoldDB" id="A0A1Z4VRM6"/>
<proteinExistence type="predicted"/>
<dbReference type="InterPro" id="IPR025737">
    <property type="entry name" value="FApF"/>
</dbReference>
<protein>
    <recommendedName>
        <fullName evidence="6">Transporter</fullName>
    </recommendedName>
</protein>
<evidence type="ECO:0000313" key="5">
    <source>
        <dbReference type="Proteomes" id="UP000218765"/>
    </source>
</evidence>
<dbReference type="SUPFAM" id="SSF56925">
    <property type="entry name" value="OMPA-like"/>
    <property type="match status" value="1"/>
</dbReference>
<feature type="chain" id="PRO_5012306348" description="Transporter" evidence="3">
    <location>
        <begin position="23"/>
        <end position="419"/>
    </location>
</feature>
<dbReference type="InterPro" id="IPR011250">
    <property type="entry name" value="OMP/PagP_B-barrel"/>
</dbReference>